<dbReference type="AlphaFoldDB" id="A0A9W3P6I0"/>
<dbReference type="KEGG" id="btn:BTF1_27445"/>
<evidence type="ECO:0000313" key="2">
    <source>
        <dbReference type="Proteomes" id="UP000005257"/>
    </source>
</evidence>
<organism evidence="1 2">
    <name type="scientific">Bacillus thuringiensis HD-789</name>
    <dbReference type="NCBI Taxonomy" id="1217737"/>
    <lineage>
        <taxon>Bacteria</taxon>
        <taxon>Bacillati</taxon>
        <taxon>Bacillota</taxon>
        <taxon>Bacilli</taxon>
        <taxon>Bacillales</taxon>
        <taxon>Bacillaceae</taxon>
        <taxon>Bacillus</taxon>
        <taxon>Bacillus cereus group</taxon>
    </lineage>
</organism>
<dbReference type="PANTHER" id="PTHR46577">
    <property type="entry name" value="HTH-TYPE TRANSCRIPTIONAL REGULATORY PROTEIN GABR"/>
    <property type="match status" value="1"/>
</dbReference>
<proteinExistence type="predicted"/>
<dbReference type="EMBL" id="CP003763">
    <property type="protein sequence ID" value="AFQ29651.1"/>
    <property type="molecule type" value="Genomic_DNA"/>
</dbReference>
<name>A0A9W3P6I0_BACTU</name>
<dbReference type="InterPro" id="IPR015424">
    <property type="entry name" value="PyrdxlP-dep_Trfase"/>
</dbReference>
<dbReference type="PANTHER" id="PTHR46577:SF1">
    <property type="entry name" value="HTH-TYPE TRANSCRIPTIONAL REGULATORY PROTEIN GABR"/>
    <property type="match status" value="1"/>
</dbReference>
<dbReference type="InterPro" id="IPR051446">
    <property type="entry name" value="HTH_trans_reg/aminotransferase"/>
</dbReference>
<gene>
    <name evidence="1" type="ORF">BTF1_27445</name>
</gene>
<dbReference type="SUPFAM" id="SSF53383">
    <property type="entry name" value="PLP-dependent transferases"/>
    <property type="match status" value="1"/>
</dbReference>
<dbReference type="Gene3D" id="3.40.640.10">
    <property type="entry name" value="Type I PLP-dependent aspartate aminotransferase-like (Major domain)"/>
    <property type="match status" value="1"/>
</dbReference>
<dbReference type="Proteomes" id="UP000005257">
    <property type="component" value="Chromosome"/>
</dbReference>
<evidence type="ECO:0000313" key="1">
    <source>
        <dbReference type="EMBL" id="AFQ29651.1"/>
    </source>
</evidence>
<sequence>MLLYVHSVLHTPSLNQLILSKFIAEDYLERHIMKMKKIYKNRRDFLIQQLKSTFSNTINIFGYFTVLHLIVEFNQVQFTKELLEKIQQLGVKVYPVEDHAIEKGKHYNRIIIGYGHLTTAEIKEGVSRLQRVILRIYILVSK</sequence>
<accession>A0A9W3P6I0</accession>
<dbReference type="InterPro" id="IPR015421">
    <property type="entry name" value="PyrdxlP-dep_Trfase_major"/>
</dbReference>
<protein>
    <submittedName>
        <fullName evidence="1">GntR family transcriptional regulator</fullName>
    </submittedName>
</protein>
<reference evidence="1 2" key="1">
    <citation type="journal article" date="2013" name="Genome Announc.">
        <title>Complete Genome Sequence of Bacillus thuringiensis Serovar Israelensis Strain HD-789.</title>
        <authorList>
            <person name="Doggett N.A."/>
            <person name="Stubben C.J."/>
            <person name="Chertkov O."/>
            <person name="Bruce D.C."/>
            <person name="Detter J.C."/>
            <person name="Johnson S.L."/>
            <person name="Han C.S."/>
        </authorList>
    </citation>
    <scope>NUCLEOTIDE SEQUENCE [LARGE SCALE GENOMIC DNA]</scope>
    <source>
        <strain evidence="1 2">HD-789</strain>
    </source>
</reference>